<keyword evidence="2 10" id="KW-1003">Cell membrane</keyword>
<comment type="subcellular location">
    <subcellularLocation>
        <location evidence="1 10">Cell membrane</location>
        <topology evidence="1 10">Multi-pass membrane protein</topology>
    </subcellularLocation>
</comment>
<evidence type="ECO:0000256" key="8">
    <source>
        <dbReference type="ARBA" id="ARBA00035585"/>
    </source>
</evidence>
<feature type="transmembrane region" description="Helical" evidence="10">
    <location>
        <begin position="85"/>
        <end position="106"/>
    </location>
</feature>
<evidence type="ECO:0000256" key="4">
    <source>
        <dbReference type="ARBA" id="ARBA00022989"/>
    </source>
</evidence>
<comment type="function">
    <text evidence="9 10">Fluoride-specific ion channel. Important for reducing fluoride concentration in the cell, thus reducing its toxicity.</text>
</comment>
<keyword evidence="10" id="KW-0915">Sodium</keyword>
<keyword evidence="6 10" id="KW-0407">Ion channel</keyword>
<dbReference type="GO" id="GO:0005886">
    <property type="term" value="C:plasma membrane"/>
    <property type="evidence" value="ECO:0007669"/>
    <property type="project" value="UniProtKB-SubCell"/>
</dbReference>
<dbReference type="PANTHER" id="PTHR28259">
    <property type="entry name" value="FLUORIDE EXPORT PROTEIN 1-RELATED"/>
    <property type="match status" value="1"/>
</dbReference>
<dbReference type="InterPro" id="IPR003691">
    <property type="entry name" value="FluC"/>
</dbReference>
<dbReference type="STRING" id="860235.AOZ06_10180"/>
<feature type="binding site" evidence="10">
    <location>
        <position position="61"/>
    </location>
    <ligand>
        <name>Na(+)</name>
        <dbReference type="ChEBI" id="CHEBI:29101"/>
        <note>structural</note>
    </ligand>
</feature>
<protein>
    <recommendedName>
        <fullName evidence="10">Fluoride-specific ion channel FluC</fullName>
    </recommendedName>
</protein>
<dbReference type="Pfam" id="PF02537">
    <property type="entry name" value="CRCB"/>
    <property type="match status" value="1"/>
</dbReference>
<comment type="similarity">
    <text evidence="7 10">Belongs to the fluoride channel Fluc/FEX (TC 1.A.43) family.</text>
</comment>
<dbReference type="Proteomes" id="UP000063699">
    <property type="component" value="Chromosome"/>
</dbReference>
<dbReference type="GO" id="GO:0140114">
    <property type="term" value="P:cellular detoxification of fluoride"/>
    <property type="evidence" value="ECO:0007669"/>
    <property type="project" value="UniProtKB-UniRule"/>
</dbReference>
<evidence type="ECO:0000256" key="10">
    <source>
        <dbReference type="HAMAP-Rule" id="MF_00454"/>
    </source>
</evidence>
<keyword evidence="10" id="KW-0479">Metal-binding</keyword>
<evidence type="ECO:0000256" key="9">
    <source>
        <dbReference type="ARBA" id="ARBA00049940"/>
    </source>
</evidence>
<evidence type="ECO:0000313" key="11">
    <source>
        <dbReference type="EMBL" id="ALG14680.1"/>
    </source>
</evidence>
<proteinExistence type="inferred from homology"/>
<dbReference type="KEGG" id="kphy:AOZ06_10180"/>
<organism evidence="11 12">
    <name type="scientific">Kibdelosporangium phytohabitans</name>
    <dbReference type="NCBI Taxonomy" id="860235"/>
    <lineage>
        <taxon>Bacteria</taxon>
        <taxon>Bacillati</taxon>
        <taxon>Actinomycetota</taxon>
        <taxon>Actinomycetes</taxon>
        <taxon>Pseudonocardiales</taxon>
        <taxon>Pseudonocardiaceae</taxon>
        <taxon>Kibdelosporangium</taxon>
    </lineage>
</organism>
<evidence type="ECO:0000256" key="3">
    <source>
        <dbReference type="ARBA" id="ARBA00022692"/>
    </source>
</evidence>
<dbReference type="GO" id="GO:0062054">
    <property type="term" value="F:fluoride channel activity"/>
    <property type="evidence" value="ECO:0007669"/>
    <property type="project" value="UniProtKB-UniRule"/>
</dbReference>
<evidence type="ECO:0000256" key="5">
    <source>
        <dbReference type="ARBA" id="ARBA00023136"/>
    </source>
</evidence>
<evidence type="ECO:0000256" key="6">
    <source>
        <dbReference type="ARBA" id="ARBA00023303"/>
    </source>
</evidence>
<comment type="activity regulation">
    <text evidence="10">Na(+) is not transported, but it plays an essential structural role and its presence is essential for fluoride channel function.</text>
</comment>
<evidence type="ECO:0000256" key="2">
    <source>
        <dbReference type="ARBA" id="ARBA00022475"/>
    </source>
</evidence>
<evidence type="ECO:0000256" key="7">
    <source>
        <dbReference type="ARBA" id="ARBA00035120"/>
    </source>
</evidence>
<keyword evidence="12" id="KW-1185">Reference proteome</keyword>
<dbReference type="PANTHER" id="PTHR28259:SF1">
    <property type="entry name" value="FLUORIDE EXPORT PROTEIN 1-RELATED"/>
    <property type="match status" value="1"/>
</dbReference>
<reference evidence="11 12" key="1">
    <citation type="submission" date="2015-07" db="EMBL/GenBank/DDBJ databases">
        <title>Genome sequencing of Kibdelosporangium phytohabitans.</title>
        <authorList>
            <person name="Qin S."/>
            <person name="Xing K."/>
        </authorList>
    </citation>
    <scope>NUCLEOTIDE SEQUENCE [LARGE SCALE GENOMIC DNA]</scope>
    <source>
        <strain evidence="11 12">KLBMP1111</strain>
    </source>
</reference>
<sequence length="107" mass="10798">MTALFVVLGAMVGAPVRYLVSRAVRSPWGTFVVNVAGCFLLGLVAGAAGGVHALVGTGFCGALTTYSTFGYETLQFVERKDYRTAALNVGLSVVAGLAAAGLGLALG</sequence>
<comment type="caution">
    <text evidence="10">Lacks conserved residue(s) required for the propagation of feature annotation.</text>
</comment>
<dbReference type="OrthoDB" id="5148600at2"/>
<dbReference type="HAMAP" id="MF_00454">
    <property type="entry name" value="FluC"/>
    <property type="match status" value="1"/>
</dbReference>
<keyword evidence="10" id="KW-0406">Ion transport</keyword>
<feature type="binding site" evidence="10">
    <location>
        <position position="64"/>
    </location>
    <ligand>
        <name>Na(+)</name>
        <dbReference type="ChEBI" id="CHEBI:29101"/>
        <note>structural</note>
    </ligand>
</feature>
<dbReference type="EMBL" id="CP012752">
    <property type="protein sequence ID" value="ALG14680.1"/>
    <property type="molecule type" value="Genomic_DNA"/>
</dbReference>
<gene>
    <name evidence="10" type="primary">fluC</name>
    <name evidence="10" type="synonym">crcB</name>
    <name evidence="11" type="ORF">AOZ06_10180</name>
</gene>
<name>A0A0N9I3Z2_9PSEU</name>
<evidence type="ECO:0000256" key="1">
    <source>
        <dbReference type="ARBA" id="ARBA00004651"/>
    </source>
</evidence>
<keyword evidence="3 10" id="KW-0812">Transmembrane</keyword>
<comment type="catalytic activity">
    <reaction evidence="8">
        <text>fluoride(in) = fluoride(out)</text>
        <dbReference type="Rhea" id="RHEA:76159"/>
        <dbReference type="ChEBI" id="CHEBI:17051"/>
    </reaction>
    <physiologicalReaction direction="left-to-right" evidence="8">
        <dbReference type="Rhea" id="RHEA:76160"/>
    </physiologicalReaction>
</comment>
<evidence type="ECO:0000313" key="12">
    <source>
        <dbReference type="Proteomes" id="UP000063699"/>
    </source>
</evidence>
<keyword evidence="5 10" id="KW-0472">Membrane</keyword>
<keyword evidence="10" id="KW-0813">Transport</keyword>
<dbReference type="GO" id="GO:0046872">
    <property type="term" value="F:metal ion binding"/>
    <property type="evidence" value="ECO:0007669"/>
    <property type="project" value="UniProtKB-KW"/>
</dbReference>
<accession>A0A0N9I3Z2</accession>
<keyword evidence="4 10" id="KW-1133">Transmembrane helix</keyword>
<feature type="transmembrane region" description="Helical" evidence="10">
    <location>
        <begin position="32"/>
        <end position="64"/>
    </location>
</feature>
<dbReference type="AlphaFoldDB" id="A0A0N9I3Z2"/>